<accession>A0AAD7TSJ5</accession>
<feature type="compositionally biased region" description="Low complexity" evidence="2">
    <location>
        <begin position="523"/>
        <end position="552"/>
    </location>
</feature>
<feature type="compositionally biased region" description="Pro residues" evidence="2">
    <location>
        <begin position="442"/>
        <end position="455"/>
    </location>
</feature>
<evidence type="ECO:0000256" key="1">
    <source>
        <dbReference type="SAM" id="Coils"/>
    </source>
</evidence>
<comment type="caution">
    <text evidence="3">The sequence shown here is derived from an EMBL/GenBank/DDBJ whole genome shotgun (WGS) entry which is preliminary data.</text>
</comment>
<protein>
    <submittedName>
        <fullName evidence="3">Uncharacterized protein</fullName>
    </submittedName>
</protein>
<feature type="compositionally biased region" description="Low complexity" evidence="2">
    <location>
        <begin position="858"/>
        <end position="888"/>
    </location>
</feature>
<keyword evidence="1" id="KW-0175">Coiled coil</keyword>
<feature type="region of interest" description="Disordered" evidence="2">
    <location>
        <begin position="640"/>
        <end position="1010"/>
    </location>
</feature>
<evidence type="ECO:0000256" key="2">
    <source>
        <dbReference type="SAM" id="MobiDB-lite"/>
    </source>
</evidence>
<dbReference type="AlphaFoldDB" id="A0AAD7TSJ5"/>
<evidence type="ECO:0000313" key="3">
    <source>
        <dbReference type="EMBL" id="KAJ8481072.1"/>
    </source>
</evidence>
<dbReference type="EMBL" id="JAPEVG010000146">
    <property type="protein sequence ID" value="KAJ8481072.1"/>
    <property type="molecule type" value="Genomic_DNA"/>
</dbReference>
<feature type="compositionally biased region" description="Polar residues" evidence="2">
    <location>
        <begin position="245"/>
        <end position="257"/>
    </location>
</feature>
<evidence type="ECO:0000313" key="4">
    <source>
        <dbReference type="Proteomes" id="UP001215151"/>
    </source>
</evidence>
<keyword evidence="4" id="KW-1185">Reference proteome</keyword>
<proteinExistence type="predicted"/>
<feature type="compositionally biased region" description="Basic and acidic residues" evidence="2">
    <location>
        <begin position="890"/>
        <end position="899"/>
    </location>
</feature>
<feature type="compositionally biased region" description="Polar residues" evidence="2">
    <location>
        <begin position="755"/>
        <end position="769"/>
    </location>
</feature>
<feature type="compositionally biased region" description="Polar residues" evidence="2">
    <location>
        <begin position="1"/>
        <end position="10"/>
    </location>
</feature>
<feature type="compositionally biased region" description="Low complexity" evidence="2">
    <location>
        <begin position="770"/>
        <end position="781"/>
    </location>
</feature>
<feature type="compositionally biased region" description="Polar residues" evidence="2">
    <location>
        <begin position="789"/>
        <end position="805"/>
    </location>
</feature>
<feature type="compositionally biased region" description="Polar residues" evidence="2">
    <location>
        <begin position="314"/>
        <end position="340"/>
    </location>
</feature>
<feature type="compositionally biased region" description="Low complexity" evidence="2">
    <location>
        <begin position="942"/>
        <end position="952"/>
    </location>
</feature>
<name>A0AAD7TSJ5_9APHY</name>
<feature type="region of interest" description="Disordered" evidence="2">
    <location>
        <begin position="1"/>
        <end position="291"/>
    </location>
</feature>
<feature type="compositionally biased region" description="Basic and acidic residues" evidence="2">
    <location>
        <begin position="14"/>
        <end position="30"/>
    </location>
</feature>
<feature type="compositionally biased region" description="Polar residues" evidence="2">
    <location>
        <begin position="154"/>
        <end position="178"/>
    </location>
</feature>
<feature type="compositionally biased region" description="Low complexity" evidence="2">
    <location>
        <begin position="67"/>
        <end position="103"/>
    </location>
</feature>
<feature type="compositionally biased region" description="Low complexity" evidence="2">
    <location>
        <begin position="414"/>
        <end position="428"/>
    </location>
</feature>
<dbReference type="Proteomes" id="UP001215151">
    <property type="component" value="Unassembled WGS sequence"/>
</dbReference>
<feature type="compositionally biased region" description="Low complexity" evidence="2">
    <location>
        <begin position="971"/>
        <end position="997"/>
    </location>
</feature>
<feature type="compositionally biased region" description="Low complexity" evidence="2">
    <location>
        <begin position="184"/>
        <end position="199"/>
    </location>
</feature>
<feature type="region of interest" description="Disordered" evidence="2">
    <location>
        <begin position="305"/>
        <end position="558"/>
    </location>
</feature>
<feature type="compositionally biased region" description="Polar residues" evidence="2">
    <location>
        <begin position="266"/>
        <end position="282"/>
    </location>
</feature>
<feature type="compositionally biased region" description="Low complexity" evidence="2">
    <location>
        <begin position="900"/>
        <end position="922"/>
    </location>
</feature>
<gene>
    <name evidence="3" type="ORF">ONZ51_g6244</name>
</gene>
<organism evidence="3 4">
    <name type="scientific">Trametes cubensis</name>
    <dbReference type="NCBI Taxonomy" id="1111947"/>
    <lineage>
        <taxon>Eukaryota</taxon>
        <taxon>Fungi</taxon>
        <taxon>Dikarya</taxon>
        <taxon>Basidiomycota</taxon>
        <taxon>Agaricomycotina</taxon>
        <taxon>Agaricomycetes</taxon>
        <taxon>Polyporales</taxon>
        <taxon>Polyporaceae</taxon>
        <taxon>Trametes</taxon>
    </lineage>
</organism>
<feature type="compositionally biased region" description="Low complexity" evidence="2">
    <location>
        <begin position="47"/>
        <end position="60"/>
    </location>
</feature>
<feature type="compositionally biased region" description="Low complexity" evidence="2">
    <location>
        <begin position="829"/>
        <end position="841"/>
    </location>
</feature>
<reference evidence="3" key="1">
    <citation type="submission" date="2022-11" db="EMBL/GenBank/DDBJ databases">
        <title>Genome Sequence of Cubamyces cubensis.</title>
        <authorList>
            <person name="Buettner E."/>
        </authorList>
    </citation>
    <scope>NUCLEOTIDE SEQUENCE</scope>
    <source>
        <strain evidence="3">MPL-01</strain>
    </source>
</reference>
<sequence length="1027" mass="106569">MAPALSTTGRLRSRTSDISDLLRGRHDGKTSTDSQAPPPIPTLLAESSSTPSKPKSKFSFLGRIRKSSAVSPASARAANDAATARQQHTAAADAAATTATATHSPSDSSVLGVDASQGLPPGPDLTPASQKPSASSSTPSPSNQRIPSGIPTATLRNLRTQNSTSFEHTRLSNDSQGTRGRKQSSSSSASRPIITISPPQKNLQNSSTAHSADAFHAPRSAPRPPGGSSGQGSQSSSRQSSQSGIPTPTATSSTLSERTALDSPAGTDTPSPATSVHSTTQFPIPAVDGPLATTSYKEESLLRKDHFEIGAPSETIQTPRRVTVSGSSQLSGKQGTSSVGRNFAQDRQQRRQISVLHYGSARGKQDASAGAIPGPSRVRRSGGAYSDSTSGNESTTSSHGTLSLMSRRRSAVLSSPPSGGVAASGGKKAPPPLMRTWHTPPSTGPPPTDPLPAPPTNAALQPLILSTPSRGNIAPRPSSPVGSNKSLPPVPAKDREGSVRSQGAKTPDLLSTAPSSPIRSEPEASAAGSSPSLASPTASASSTPASTTPTRTPVREDAVKKLIADENATTDQLREALRTQNAKYARLMSYLLSLTERHGMEKHEFLRRIETLEQDARRRERELKGLRWLVANSSQSLGEKLAAASARNGSPQDPEQQGAKGKGRLLQDELTRADSGTLPRGEVRTRMRSCSESVASPSLAASISSFTRPILGPGSGDSAGRASVESPTGSTEEGLFELQTTIAEFIAPTAPSPPTSVEESQQQRQKGQVSTSSSTSSTASSRAVVGGRQDSQSPTAQLRRSNTLPDTPEHLPVLSLKQKQKHKQARRTSSPVLPLSSSSSPSPSPPTKMASSATAGRAGSIGKAKAGLGIGIDLSTSSSVSSRMSPGSRAADRDPHARSDSSTLSSIPSLTTLHTSSSGLSSIPETPRTDAFPSPPLRSGNSSDTSPSTTAAARRKKLEEERSARAFRRQSTSSLTSSTSSGSGSYATSSRVSASPSIGQVLDRSSRQPEMDAILRKLRAFGNHGSP</sequence>
<feature type="compositionally biased region" description="Low complexity" evidence="2">
    <location>
        <begin position="231"/>
        <end position="244"/>
    </location>
</feature>
<feature type="compositionally biased region" description="Polar residues" evidence="2">
    <location>
        <begin position="200"/>
        <end position="210"/>
    </location>
</feature>
<feature type="compositionally biased region" description="Polar residues" evidence="2">
    <location>
        <begin position="688"/>
        <end position="707"/>
    </location>
</feature>
<feature type="coiled-coil region" evidence="1">
    <location>
        <begin position="602"/>
        <end position="629"/>
    </location>
</feature>
<feature type="compositionally biased region" description="Polar residues" evidence="2">
    <location>
        <begin position="386"/>
        <end position="404"/>
    </location>
</feature>
<feature type="compositionally biased region" description="Low complexity" evidence="2">
    <location>
        <begin position="126"/>
        <end position="142"/>
    </location>
</feature>